<dbReference type="InterPro" id="IPR015797">
    <property type="entry name" value="NUDIX_hydrolase-like_dom_sf"/>
</dbReference>
<sequence length="166" mass="19667">MRKIKLCTLCYIERDDKYLMLHRVSKKNDINKDKWIGVGGHFEEMESPEDCLIREVREETGYELCDFDFRGIVTFVYGKRGEEVVEYMHLFVGRNVVGEPIECNEGILKWVDKKEVLNLNLWEGDKIFLKLLEEREEFFSLKLVYTEDEKLSEVFLDGKLQNVKNG</sequence>
<evidence type="ECO:0000313" key="6">
    <source>
        <dbReference type="EMBL" id="AYB00122.1"/>
    </source>
</evidence>
<dbReference type="Gene3D" id="3.90.79.10">
    <property type="entry name" value="Nucleoside Triphosphate Pyrophosphohydrolase"/>
    <property type="match status" value="1"/>
</dbReference>
<proteinExistence type="inferred from homology"/>
<dbReference type="InterPro" id="IPR020084">
    <property type="entry name" value="NUDIX_hydrolase_CS"/>
</dbReference>
<dbReference type="RefSeq" id="WP_111525850.1">
    <property type="nucleotide sequence ID" value="NZ_CP032364.1"/>
</dbReference>
<keyword evidence="5" id="KW-0460">Magnesium</keyword>
<dbReference type="Pfam" id="PF00293">
    <property type="entry name" value="NUDIX"/>
    <property type="match status" value="1"/>
</dbReference>
<dbReference type="PRINTS" id="PR01402">
    <property type="entry name" value="MUTATORMUTX"/>
</dbReference>
<dbReference type="GO" id="GO:0046872">
    <property type="term" value="F:metal ion binding"/>
    <property type="evidence" value="ECO:0007669"/>
    <property type="project" value="UniProtKB-KW"/>
</dbReference>
<dbReference type="GO" id="GO:0005737">
    <property type="term" value="C:cytoplasm"/>
    <property type="evidence" value="ECO:0007669"/>
    <property type="project" value="TreeGrafter"/>
</dbReference>
<dbReference type="InterPro" id="IPR003562">
    <property type="entry name" value="Mutator_MutX_prot"/>
</dbReference>
<dbReference type="EMBL" id="CP032364">
    <property type="protein sequence ID" value="AYB00122.1"/>
    <property type="molecule type" value="Genomic_DNA"/>
</dbReference>
<dbReference type="KEGG" id="lua:D4A81_09325"/>
<dbReference type="InterPro" id="IPR000086">
    <property type="entry name" value="NUDIX_hydrolase_dom"/>
</dbReference>
<dbReference type="OrthoDB" id="9804563at2"/>
<dbReference type="CDD" id="cd18886">
    <property type="entry name" value="NUDIX_MutT_Nudt1"/>
    <property type="match status" value="1"/>
</dbReference>
<keyword evidence="3" id="KW-0479">Metal-binding</keyword>
<evidence type="ECO:0000256" key="1">
    <source>
        <dbReference type="ARBA" id="ARBA00001946"/>
    </source>
</evidence>
<gene>
    <name evidence="6" type="ORF">D4A81_09325</name>
</gene>
<dbReference type="AlphaFoldDB" id="A0A385Q147"/>
<dbReference type="PANTHER" id="PTHR43758">
    <property type="entry name" value="7,8-DIHYDRO-8-OXOGUANINE TRIPHOSPHATASE"/>
    <property type="match status" value="1"/>
</dbReference>
<name>A0A385Q147_9FIRM</name>
<evidence type="ECO:0000313" key="7">
    <source>
        <dbReference type="Proteomes" id="UP000265562"/>
    </source>
</evidence>
<dbReference type="Proteomes" id="UP000265562">
    <property type="component" value="Chromosome"/>
</dbReference>
<comment type="similarity">
    <text evidence="2">Belongs to the Nudix hydrolase family.</text>
</comment>
<keyword evidence="7" id="KW-1185">Reference proteome</keyword>
<dbReference type="PANTHER" id="PTHR43758:SF2">
    <property type="entry name" value="OXIDIZED PURINE NUCLEOSIDE TRIPHOSPHATE HYDROLASE"/>
    <property type="match status" value="1"/>
</dbReference>
<comment type="cofactor">
    <cofactor evidence="1">
        <name>Mg(2+)</name>
        <dbReference type="ChEBI" id="CHEBI:18420"/>
    </cofactor>
</comment>
<dbReference type="PROSITE" id="PS00893">
    <property type="entry name" value="NUDIX_BOX"/>
    <property type="match status" value="1"/>
</dbReference>
<evidence type="ECO:0000256" key="2">
    <source>
        <dbReference type="ARBA" id="ARBA00005582"/>
    </source>
</evidence>
<evidence type="ECO:0000256" key="3">
    <source>
        <dbReference type="ARBA" id="ARBA00022723"/>
    </source>
</evidence>
<evidence type="ECO:0000256" key="4">
    <source>
        <dbReference type="ARBA" id="ARBA00022801"/>
    </source>
</evidence>
<protein>
    <submittedName>
        <fullName evidence="6">8-oxo-dGTP diphosphatase</fullName>
    </submittedName>
</protein>
<accession>A0A385Q147</accession>
<dbReference type="GO" id="GO:0006281">
    <property type="term" value="P:DNA repair"/>
    <property type="evidence" value="ECO:0007669"/>
    <property type="project" value="InterPro"/>
</dbReference>
<evidence type="ECO:0000256" key="5">
    <source>
        <dbReference type="ARBA" id="ARBA00022842"/>
    </source>
</evidence>
<dbReference type="GO" id="GO:0008413">
    <property type="term" value="F:8-oxo-7,8-dihydroguanosine triphosphate pyrophosphatase activity"/>
    <property type="evidence" value="ECO:0007669"/>
    <property type="project" value="InterPro"/>
</dbReference>
<keyword evidence="4" id="KW-0378">Hydrolase</keyword>
<organism evidence="6 7">
    <name type="scientific">Lachnoanaerobaculum umeaense</name>
    <dbReference type="NCBI Taxonomy" id="617123"/>
    <lineage>
        <taxon>Bacteria</taxon>
        <taxon>Bacillati</taxon>
        <taxon>Bacillota</taxon>
        <taxon>Clostridia</taxon>
        <taxon>Lachnospirales</taxon>
        <taxon>Lachnospiraceae</taxon>
        <taxon>Lachnoanaerobaculum</taxon>
    </lineage>
</organism>
<reference evidence="6 7" key="1">
    <citation type="submission" date="2018-09" db="EMBL/GenBank/DDBJ databases">
        <title>Genome sequencing of Lachnoanaerobaculum umeaense DSM 23576.</title>
        <authorList>
            <person name="Kook J.-K."/>
            <person name="Park S.-N."/>
            <person name="Lim Y.K."/>
        </authorList>
    </citation>
    <scope>NUCLEOTIDE SEQUENCE [LARGE SCALE GENOMIC DNA]</scope>
    <source>
        <strain evidence="7">DSM 23576 \ CCUG 58757</strain>
    </source>
</reference>
<dbReference type="SUPFAM" id="SSF55811">
    <property type="entry name" value="Nudix"/>
    <property type="match status" value="1"/>
</dbReference>
<dbReference type="PROSITE" id="PS51462">
    <property type="entry name" value="NUDIX"/>
    <property type="match status" value="1"/>
</dbReference>